<protein>
    <submittedName>
        <fullName evidence="2">Multidrug efflux pump subunit AcrB</fullName>
    </submittedName>
</protein>
<evidence type="ECO:0000313" key="2">
    <source>
        <dbReference type="EMBL" id="SDD56934.1"/>
    </source>
</evidence>
<dbReference type="GO" id="GO:0005886">
    <property type="term" value="C:plasma membrane"/>
    <property type="evidence" value="ECO:0007669"/>
    <property type="project" value="TreeGrafter"/>
</dbReference>
<evidence type="ECO:0000313" key="3">
    <source>
        <dbReference type="Proteomes" id="UP000199060"/>
    </source>
</evidence>
<dbReference type="PANTHER" id="PTHR32063">
    <property type="match status" value="1"/>
</dbReference>
<feature type="transmembrane region" description="Helical" evidence="1">
    <location>
        <begin position="975"/>
        <end position="994"/>
    </location>
</feature>
<dbReference type="EMBL" id="FNAC01000038">
    <property type="protein sequence ID" value="SDD56934.1"/>
    <property type="molecule type" value="Genomic_DNA"/>
</dbReference>
<evidence type="ECO:0000256" key="1">
    <source>
        <dbReference type="SAM" id="Phobius"/>
    </source>
</evidence>
<dbReference type="OrthoDB" id="9809409at2"/>
<dbReference type="InterPro" id="IPR027463">
    <property type="entry name" value="AcrB_DN_DC_subdom"/>
</dbReference>
<keyword evidence="1" id="KW-1133">Transmembrane helix</keyword>
<dbReference type="Gene3D" id="3.30.70.1440">
    <property type="entry name" value="Multidrug efflux transporter AcrB pore domain"/>
    <property type="match status" value="1"/>
</dbReference>
<dbReference type="SUPFAM" id="SSF82693">
    <property type="entry name" value="Multidrug efflux transporter AcrB pore domain, PN1, PN2, PC1 and PC2 subdomains"/>
    <property type="match status" value="1"/>
</dbReference>
<feature type="transmembrane region" description="Helical" evidence="1">
    <location>
        <begin position="510"/>
        <end position="528"/>
    </location>
</feature>
<name>A0A1G6VTS4_9BACT</name>
<feature type="transmembrane region" description="Helical" evidence="1">
    <location>
        <begin position="880"/>
        <end position="898"/>
    </location>
</feature>
<keyword evidence="1" id="KW-0812">Transmembrane</keyword>
<dbReference type="InterPro" id="IPR001036">
    <property type="entry name" value="Acrflvin-R"/>
</dbReference>
<dbReference type="SUPFAM" id="SSF82714">
    <property type="entry name" value="Multidrug efflux transporter AcrB TolC docking domain, DN and DC subdomains"/>
    <property type="match status" value="1"/>
</dbReference>
<feature type="transmembrane region" description="Helical" evidence="1">
    <location>
        <begin position="905"/>
        <end position="928"/>
    </location>
</feature>
<dbReference type="Gene3D" id="3.30.2090.10">
    <property type="entry name" value="Multidrug efflux transporter AcrB TolC docking domain, DN and DC subdomains"/>
    <property type="match status" value="2"/>
</dbReference>
<organism evidence="2 3">
    <name type="scientific">Algoriphagus faecimaris</name>
    <dbReference type="NCBI Taxonomy" id="686796"/>
    <lineage>
        <taxon>Bacteria</taxon>
        <taxon>Pseudomonadati</taxon>
        <taxon>Bacteroidota</taxon>
        <taxon>Cytophagia</taxon>
        <taxon>Cytophagales</taxon>
        <taxon>Cyclobacteriaceae</taxon>
        <taxon>Algoriphagus</taxon>
    </lineage>
</organism>
<dbReference type="AlphaFoldDB" id="A0A1G6VTS4"/>
<gene>
    <name evidence="2" type="ORF">SAMN04488104_103813</name>
</gene>
<dbReference type="Proteomes" id="UP000199060">
    <property type="component" value="Unassembled WGS sequence"/>
</dbReference>
<feature type="transmembrane region" description="Helical" evidence="1">
    <location>
        <begin position="934"/>
        <end position="955"/>
    </location>
</feature>
<dbReference type="Gene3D" id="3.30.70.1430">
    <property type="entry name" value="Multidrug efflux transporter AcrB pore domain"/>
    <property type="match status" value="2"/>
</dbReference>
<dbReference type="SUPFAM" id="SSF82866">
    <property type="entry name" value="Multidrug efflux transporter AcrB transmembrane domain"/>
    <property type="match status" value="2"/>
</dbReference>
<dbReference type="RefSeq" id="WP_087940662.1">
    <property type="nucleotide sequence ID" value="NZ_FNAC01000038.1"/>
</dbReference>
<sequence>MTPFRVLVAFVVLAILGIAAIPLLSVDLNPREKEPVLTVGYGIPRSSPEIIEKLATSPLEGAFSQISELKKITSISNYDRGQVTLRFDKKSDMELKRFEVLSLIRQIYPQLDSRLSYPTVSQSDQARTDVKTPILTYSVNGPFAAFEIKKIAEDIIKPALTRYAEVEEVSVRGATDLQLYITFDIQKLQAYGLTRSLLNNRINEAFGRNFPGSVLNNEGKTIFVQVDRSLRDMDQLENLRVAQIRGQDVLLRDVAKLTLEEAEPSSYYRINGNNSVTLSIYNRDGVNKVLLAQNLKAAVEGTKVLLPAGFEVRMERDDTEFLDKELNKIYKRSGLSILILIVFIFLINRNLKYLSVLFLGILINLSLCAIVLYFLKVDIHLYSLAGLTISFGLIVDNAIIMIDHLHKHRNRRVFLALLAASMTTIAALMIVFFLPEEDQKNLTEFSIVVSVMLGISLIIALFFTPAFYEVLFKESAKKGRKLSIPQLRKRANSLRRYEGAVAWTARYRKVFVTLIILLFGIPIFYLPAKWEGQEWYNKTVGNTFYQEEVRPYLDKALGGSLRMFVRGVFEKSSYREAAKTRLYVSARLPFGNTLDQMDFIMREFESYLKDVEGIDKFVTNVISGQRAQIEITFKEAYENSALPYQLKGKLSVKSTDWSGAQWNIYGVGQGFYTGAGGEGIPSFRVTMKGYNFDELERQSEILAEKLLKHKRIQEVNTNERLNWNEQKTEEYVLRLDQNQIALGQTNQFQLINTMLDLSKPQGATGSLTLEEKNYGMVIREARSNDFSKFDLEQKGLVGGSERIFKISDFGTLTKETTTNALNKEDRQYIRAVAFEYMGSAKFGNEYLNEVLDEMKQIMPIGYTADKQSRSFSYEKAKRQYSLLAFLILGIFMICAVLFENLKQPVYIIAIIPISFIGLFLIFSLFDFYFDQGGYAAFVMLGGLAVNAGIFIVNDLNNRSTGAYNRNVLKSVAGKAIPILLTILSTCFGLIPFIMEGQNEIFWFSLAIGTIGGLIFSMVGVFWALPVFLWKKEKVAVATEVEVKEKKVRGSRSWKFWKRKKVE</sequence>
<feature type="transmembrane region" description="Helical" evidence="1">
    <location>
        <begin position="329"/>
        <end position="347"/>
    </location>
</feature>
<proteinExistence type="predicted"/>
<keyword evidence="3" id="KW-1185">Reference proteome</keyword>
<feature type="transmembrane region" description="Helical" evidence="1">
    <location>
        <begin position="414"/>
        <end position="435"/>
    </location>
</feature>
<keyword evidence="1" id="KW-0472">Membrane</keyword>
<feature type="transmembrane region" description="Helical" evidence="1">
    <location>
        <begin position="447"/>
        <end position="471"/>
    </location>
</feature>
<reference evidence="3" key="1">
    <citation type="submission" date="2016-10" db="EMBL/GenBank/DDBJ databases">
        <authorList>
            <person name="Varghese N."/>
            <person name="Submissions S."/>
        </authorList>
    </citation>
    <scope>NUCLEOTIDE SEQUENCE [LARGE SCALE GENOMIC DNA]</scope>
    <source>
        <strain evidence="3">DSM 23095</strain>
    </source>
</reference>
<dbReference type="Pfam" id="PF00873">
    <property type="entry name" value="ACR_tran"/>
    <property type="match status" value="2"/>
</dbReference>
<dbReference type="Gene3D" id="3.30.70.1320">
    <property type="entry name" value="Multidrug efflux transporter AcrB pore domain like"/>
    <property type="match status" value="1"/>
</dbReference>
<feature type="transmembrane region" description="Helical" evidence="1">
    <location>
        <begin position="1000"/>
        <end position="1024"/>
    </location>
</feature>
<feature type="transmembrane region" description="Helical" evidence="1">
    <location>
        <begin position="381"/>
        <end position="402"/>
    </location>
</feature>
<dbReference type="PRINTS" id="PR00702">
    <property type="entry name" value="ACRIFLAVINRP"/>
</dbReference>
<dbReference type="GO" id="GO:0042910">
    <property type="term" value="F:xenobiotic transmembrane transporter activity"/>
    <property type="evidence" value="ECO:0007669"/>
    <property type="project" value="TreeGrafter"/>
</dbReference>
<accession>A0A1G6VTS4</accession>
<dbReference type="Gene3D" id="1.20.1640.10">
    <property type="entry name" value="Multidrug efflux transporter AcrB transmembrane domain"/>
    <property type="match status" value="3"/>
</dbReference>
<dbReference type="PANTHER" id="PTHR32063:SF0">
    <property type="entry name" value="SWARMING MOTILITY PROTEIN SWRC"/>
    <property type="match status" value="1"/>
</dbReference>
<dbReference type="STRING" id="686796.SAMN04488104_103813"/>
<feature type="transmembrane region" description="Helical" evidence="1">
    <location>
        <begin position="354"/>
        <end position="375"/>
    </location>
</feature>